<reference evidence="2 3" key="1">
    <citation type="submission" date="2021-08" db="EMBL/GenBank/DDBJ databases">
        <title>Draft Genome Sequence of Phanerochaete sordida strain YK-624.</title>
        <authorList>
            <person name="Mori T."/>
            <person name="Dohra H."/>
            <person name="Suzuki T."/>
            <person name="Kawagishi H."/>
            <person name="Hirai H."/>
        </authorList>
    </citation>
    <scope>NUCLEOTIDE SEQUENCE [LARGE SCALE GENOMIC DNA]</scope>
    <source>
        <strain evidence="2 3">YK-624</strain>
    </source>
</reference>
<comment type="caution">
    <text evidence="2">The sequence shown here is derived from an EMBL/GenBank/DDBJ whole genome shotgun (WGS) entry which is preliminary data.</text>
</comment>
<dbReference type="OrthoDB" id="3226657at2759"/>
<name>A0A9P3G6Y1_9APHY</name>
<feature type="region of interest" description="Disordered" evidence="1">
    <location>
        <begin position="15"/>
        <end position="36"/>
    </location>
</feature>
<protein>
    <recommendedName>
        <fullName evidence="4">Heterokaryon incompatibility domain-containing protein</fullName>
    </recommendedName>
</protein>
<organism evidence="2 3">
    <name type="scientific">Phanerochaete sordida</name>
    <dbReference type="NCBI Taxonomy" id="48140"/>
    <lineage>
        <taxon>Eukaryota</taxon>
        <taxon>Fungi</taxon>
        <taxon>Dikarya</taxon>
        <taxon>Basidiomycota</taxon>
        <taxon>Agaricomycotina</taxon>
        <taxon>Agaricomycetes</taxon>
        <taxon>Polyporales</taxon>
        <taxon>Phanerochaetaceae</taxon>
        <taxon>Phanerochaete</taxon>
    </lineage>
</organism>
<evidence type="ECO:0000313" key="3">
    <source>
        <dbReference type="Proteomes" id="UP000703269"/>
    </source>
</evidence>
<evidence type="ECO:0000313" key="2">
    <source>
        <dbReference type="EMBL" id="GJE89421.1"/>
    </source>
</evidence>
<dbReference type="AlphaFoldDB" id="A0A9P3G6Y1"/>
<sequence>MTSAALSLQKSAIDGVFPGEGHRSQDPGSDGTIQGAQTAGRRPFVLEGTPISILGFDAPWHRYTDTSEVQVSAPLLKQPSSWDWSHRKMEKYLAQKHSVAWGIAQIAQSGGVTAEVLFTSGGSGRCFTLRPPTRSDVPLQWAHVGCGAITNDLADILCDEMTGGDLLRYFNDILGTNVSLDIPGMSNFLDEIRRSSHDFGAAYGKVRAWWAQPWSRDPIEALSEAMRYRNVSVNYERSVEMIRQDDVDAFSTKVSSIPPRRIWDLYSNRVLPYGDVLIRGILAGSHPPFDKFPDVLWTVSHSWVAAEARKSVWTPINGNQWPVPIPCATTLEHVRIELLNTGAEYVWPDVLCLRQQGRDEDEAVRIEEWKVDVPTIGYVYRGSPIYRPCATYFNGLGLPIDLTPDALASETHWLNRVWTLQETLPSWVPCGLTGRGPPASPGTTALFSQHAALLRRMEDNDTLVQELQRRACSSALDRIAGLAYVLGCATLPLYHAGADVEDAWHLLLQHAPGAWRLVVMCAHAADAPFALFPSWDAYIAGPTLRAPGLSPLLMGLELVNTELRRTDGPAQYRHWAQIFGPCRVVGTTAAGDGVQPRFEVHLSPGKGARAGVFTTRGAHGVLLEEIDYHLVLLDDSERDSDSFAEISHCIVVEVVAKGYKESSDRRSRAVEVIKWAVLKVERANVTGPRPDEVEEYTEVIYLREEEALRRTAYKERYMEAFRVMTERQDTLIISE</sequence>
<keyword evidence="3" id="KW-1185">Reference proteome</keyword>
<dbReference type="Proteomes" id="UP000703269">
    <property type="component" value="Unassembled WGS sequence"/>
</dbReference>
<gene>
    <name evidence="2" type="ORF">PsYK624_055220</name>
</gene>
<proteinExistence type="predicted"/>
<accession>A0A9P3G6Y1</accession>
<evidence type="ECO:0000256" key="1">
    <source>
        <dbReference type="SAM" id="MobiDB-lite"/>
    </source>
</evidence>
<evidence type="ECO:0008006" key="4">
    <source>
        <dbReference type="Google" id="ProtNLM"/>
    </source>
</evidence>
<dbReference type="EMBL" id="BPQB01000012">
    <property type="protein sequence ID" value="GJE89421.1"/>
    <property type="molecule type" value="Genomic_DNA"/>
</dbReference>